<dbReference type="EMBL" id="CAICTM010002019">
    <property type="protein sequence ID" value="CAB9527579.1"/>
    <property type="molecule type" value="Genomic_DNA"/>
</dbReference>
<feature type="domain" description="Glutaredoxin" evidence="5">
    <location>
        <begin position="32"/>
        <end position="94"/>
    </location>
</feature>
<dbReference type="InterPro" id="IPR036249">
    <property type="entry name" value="Thioredoxin-like_sf"/>
</dbReference>
<evidence type="ECO:0000256" key="1">
    <source>
        <dbReference type="ARBA" id="ARBA00022448"/>
    </source>
</evidence>
<dbReference type="SUPFAM" id="SSF52833">
    <property type="entry name" value="Thioredoxin-like"/>
    <property type="match status" value="1"/>
</dbReference>
<name>A0A9N8EYY7_9STRA</name>
<dbReference type="InterPro" id="IPR011767">
    <property type="entry name" value="GLR_AS"/>
</dbReference>
<evidence type="ECO:0000256" key="3">
    <source>
        <dbReference type="ARBA" id="ARBA00023157"/>
    </source>
</evidence>
<dbReference type="GO" id="GO:0034599">
    <property type="term" value="P:cellular response to oxidative stress"/>
    <property type="evidence" value="ECO:0007669"/>
    <property type="project" value="TreeGrafter"/>
</dbReference>
<dbReference type="InterPro" id="IPR011899">
    <property type="entry name" value="Glutaredoxin_euk/vir"/>
</dbReference>
<dbReference type="GO" id="GO:0005737">
    <property type="term" value="C:cytoplasm"/>
    <property type="evidence" value="ECO:0007669"/>
    <property type="project" value="TreeGrafter"/>
</dbReference>
<evidence type="ECO:0000256" key="4">
    <source>
        <dbReference type="ARBA" id="ARBA00023284"/>
    </source>
</evidence>
<dbReference type="PROSITE" id="PS51354">
    <property type="entry name" value="GLUTAREDOXIN_2"/>
    <property type="match status" value="1"/>
</dbReference>
<dbReference type="OrthoDB" id="44061at2759"/>
<evidence type="ECO:0000313" key="7">
    <source>
        <dbReference type="Proteomes" id="UP001153069"/>
    </source>
</evidence>
<organism evidence="6 7">
    <name type="scientific">Seminavis robusta</name>
    <dbReference type="NCBI Taxonomy" id="568900"/>
    <lineage>
        <taxon>Eukaryota</taxon>
        <taxon>Sar</taxon>
        <taxon>Stramenopiles</taxon>
        <taxon>Ochrophyta</taxon>
        <taxon>Bacillariophyta</taxon>
        <taxon>Bacillariophyceae</taxon>
        <taxon>Bacillariophycidae</taxon>
        <taxon>Naviculales</taxon>
        <taxon>Naviculaceae</taxon>
        <taxon>Seminavis</taxon>
    </lineage>
</organism>
<dbReference type="PRINTS" id="PR00160">
    <property type="entry name" value="GLUTAREDOXIN"/>
</dbReference>
<evidence type="ECO:0000256" key="2">
    <source>
        <dbReference type="ARBA" id="ARBA00022982"/>
    </source>
</evidence>
<dbReference type="InterPro" id="IPR002109">
    <property type="entry name" value="Glutaredoxin"/>
</dbReference>
<dbReference type="GO" id="GO:0015038">
    <property type="term" value="F:glutathione disulfide oxidoreductase activity"/>
    <property type="evidence" value="ECO:0007669"/>
    <property type="project" value="TreeGrafter"/>
</dbReference>
<keyword evidence="1" id="KW-0813">Transport</keyword>
<sequence length="122" mass="13416">MGQGLCKPDVSAVEVTSNERQDVEKLIKTEPVVVFVKTFCPHCLSTKQLLKSHNVEMTVIDLNKEADGHKTQAVLFAIAKQKTVPNTFIGGEHIGGNDDLQKLAKPGLLKEILNQHNIPNSF</sequence>
<keyword evidence="7" id="KW-1185">Reference proteome</keyword>
<dbReference type="PROSITE" id="PS00195">
    <property type="entry name" value="GLUTAREDOXIN_1"/>
    <property type="match status" value="1"/>
</dbReference>
<proteinExistence type="predicted"/>
<protein>
    <recommendedName>
        <fullName evidence="5">Glutaredoxin domain-containing protein</fullName>
    </recommendedName>
</protein>
<keyword evidence="2" id="KW-0249">Electron transport</keyword>
<accession>A0A9N8EYY7</accession>
<dbReference type="InterPro" id="IPR014025">
    <property type="entry name" value="Glutaredoxin_subgr"/>
</dbReference>
<evidence type="ECO:0000259" key="5">
    <source>
        <dbReference type="Pfam" id="PF00462"/>
    </source>
</evidence>
<dbReference type="PANTHER" id="PTHR45694:SF18">
    <property type="entry name" value="GLUTAREDOXIN-1-RELATED"/>
    <property type="match status" value="1"/>
</dbReference>
<dbReference type="PANTHER" id="PTHR45694">
    <property type="entry name" value="GLUTAREDOXIN 2"/>
    <property type="match status" value="1"/>
</dbReference>
<dbReference type="NCBIfam" id="TIGR02180">
    <property type="entry name" value="GRX_euk"/>
    <property type="match status" value="1"/>
</dbReference>
<keyword evidence="3" id="KW-1015">Disulfide bond</keyword>
<dbReference type="Proteomes" id="UP001153069">
    <property type="component" value="Unassembled WGS sequence"/>
</dbReference>
<keyword evidence="4" id="KW-0676">Redox-active center</keyword>
<reference evidence="6" key="1">
    <citation type="submission" date="2020-06" db="EMBL/GenBank/DDBJ databases">
        <authorList>
            <consortium name="Plant Systems Biology data submission"/>
        </authorList>
    </citation>
    <scope>NUCLEOTIDE SEQUENCE</scope>
    <source>
        <strain evidence="6">D6</strain>
    </source>
</reference>
<dbReference type="Pfam" id="PF00462">
    <property type="entry name" value="Glutaredoxin"/>
    <property type="match status" value="1"/>
</dbReference>
<dbReference type="CDD" id="cd03419">
    <property type="entry name" value="GRX_GRXh_1_2_like"/>
    <property type="match status" value="1"/>
</dbReference>
<dbReference type="Gene3D" id="3.40.30.10">
    <property type="entry name" value="Glutaredoxin"/>
    <property type="match status" value="1"/>
</dbReference>
<evidence type="ECO:0000313" key="6">
    <source>
        <dbReference type="EMBL" id="CAB9527579.1"/>
    </source>
</evidence>
<dbReference type="AlphaFoldDB" id="A0A9N8EYY7"/>
<comment type="caution">
    <text evidence="6">The sequence shown here is derived from an EMBL/GenBank/DDBJ whole genome shotgun (WGS) entry which is preliminary data.</text>
</comment>
<gene>
    <name evidence="6" type="ORF">SEMRO_2021_G311421.1</name>
</gene>